<dbReference type="Proteomes" id="UP000002139">
    <property type="component" value="Chromosome"/>
</dbReference>
<dbReference type="PROSITE" id="PS51318">
    <property type="entry name" value="TAT"/>
    <property type="match status" value="1"/>
</dbReference>
<gene>
    <name evidence="1" type="ordered locus">sce4381</name>
</gene>
<dbReference type="InterPro" id="IPR011447">
    <property type="entry name" value="DUF1552"/>
</dbReference>
<accession>A9F333</accession>
<dbReference type="Pfam" id="PF07586">
    <property type="entry name" value="HXXSHH"/>
    <property type="match status" value="1"/>
</dbReference>
<dbReference type="eggNOG" id="COG3119">
    <property type="taxonomic scope" value="Bacteria"/>
</dbReference>
<dbReference type="STRING" id="448385.sce4381"/>
<sequence>MPRPFDVSRRDILKTAAGAIFLAPLLRHREVEAQTVVPKRLVLIFTPDSHPPEWWPTGSGSTFQLQEPLADFRGLESNMLFLRRLDHAWTVGNHHEAGMAQLFTGARFIDESSHHANGPSLDQILLKSSDLRGGTPIASIHLCVADRGGADKRHIISYSGPGQPMTHTADPARAFSTIFSGVTFDGAAPTPTPGGMPDAVAAAKRKADQRILQINTRELKTIQGFLGQAERQKLELHVEALFELEKRIAGMGGGTSVPAGAACERADTSGYNGSTNNATTITRWAQIQADIIVSAFTCDRTRVADYHFSFSGGHHEGLLGFGQSWHDVVAHVSRTNDSVSVGGESMTTRQAFMLFDRFWASHIAYLAKRLAGIREGSGTMLDNTILLWGVESGTNHSHNPRDMQYLVIGGKNLGVNVGQYINNTAAQSSNKLLTSVMNALGHAATGIGIEPNCGPLPGFLA</sequence>
<dbReference type="OrthoDB" id="9146593at2"/>
<dbReference type="HOGENOM" id="CLU_044709_1_0_7"/>
<proteinExistence type="predicted"/>
<dbReference type="RefSeq" id="WP_012237013.1">
    <property type="nucleotide sequence ID" value="NC_010162.1"/>
</dbReference>
<protein>
    <submittedName>
        <fullName evidence="1">Uncharacterized protein</fullName>
    </submittedName>
</protein>
<organism evidence="1 2">
    <name type="scientific">Sorangium cellulosum (strain So ce56)</name>
    <name type="common">Polyangium cellulosum (strain So ce56)</name>
    <dbReference type="NCBI Taxonomy" id="448385"/>
    <lineage>
        <taxon>Bacteria</taxon>
        <taxon>Pseudomonadati</taxon>
        <taxon>Myxococcota</taxon>
        <taxon>Polyangia</taxon>
        <taxon>Polyangiales</taxon>
        <taxon>Polyangiaceae</taxon>
        <taxon>Sorangium</taxon>
    </lineage>
</organism>
<dbReference type="EMBL" id="AM746676">
    <property type="protein sequence ID" value="CAN94544.1"/>
    <property type="molecule type" value="Genomic_DNA"/>
</dbReference>
<dbReference type="AlphaFoldDB" id="A9F333"/>
<evidence type="ECO:0000313" key="2">
    <source>
        <dbReference type="Proteomes" id="UP000002139"/>
    </source>
</evidence>
<keyword evidence="2" id="KW-1185">Reference proteome</keyword>
<dbReference type="KEGG" id="scl:sce4381"/>
<dbReference type="InterPro" id="IPR006311">
    <property type="entry name" value="TAT_signal"/>
</dbReference>
<evidence type="ECO:0000313" key="1">
    <source>
        <dbReference type="EMBL" id="CAN94544.1"/>
    </source>
</evidence>
<reference evidence="1 2" key="1">
    <citation type="journal article" date="2007" name="Nat. Biotechnol.">
        <title>Complete genome sequence of the myxobacterium Sorangium cellulosum.</title>
        <authorList>
            <person name="Schneiker S."/>
            <person name="Perlova O."/>
            <person name="Kaiser O."/>
            <person name="Gerth K."/>
            <person name="Alici A."/>
            <person name="Altmeyer M.O."/>
            <person name="Bartels D."/>
            <person name="Bekel T."/>
            <person name="Beyer S."/>
            <person name="Bode E."/>
            <person name="Bode H.B."/>
            <person name="Bolten C.J."/>
            <person name="Choudhuri J.V."/>
            <person name="Doss S."/>
            <person name="Elnakady Y.A."/>
            <person name="Frank B."/>
            <person name="Gaigalat L."/>
            <person name="Goesmann A."/>
            <person name="Groeger C."/>
            <person name="Gross F."/>
            <person name="Jelsbak L."/>
            <person name="Jelsbak L."/>
            <person name="Kalinowski J."/>
            <person name="Kegler C."/>
            <person name="Knauber T."/>
            <person name="Konietzny S."/>
            <person name="Kopp M."/>
            <person name="Krause L."/>
            <person name="Krug D."/>
            <person name="Linke B."/>
            <person name="Mahmud T."/>
            <person name="Martinez-Arias R."/>
            <person name="McHardy A.C."/>
            <person name="Merai M."/>
            <person name="Meyer F."/>
            <person name="Mormann S."/>
            <person name="Munoz-Dorado J."/>
            <person name="Perez J."/>
            <person name="Pradella S."/>
            <person name="Rachid S."/>
            <person name="Raddatz G."/>
            <person name="Rosenau F."/>
            <person name="Rueckert C."/>
            <person name="Sasse F."/>
            <person name="Scharfe M."/>
            <person name="Schuster S.C."/>
            <person name="Suen G."/>
            <person name="Treuner-Lange A."/>
            <person name="Velicer G.J."/>
            <person name="Vorholter F.-J."/>
            <person name="Weissman K.J."/>
            <person name="Welch R.D."/>
            <person name="Wenzel S.C."/>
            <person name="Whitworth D.E."/>
            <person name="Wilhelm S."/>
            <person name="Wittmann C."/>
            <person name="Bloecker H."/>
            <person name="Puehler A."/>
            <person name="Mueller R."/>
        </authorList>
    </citation>
    <scope>NUCLEOTIDE SEQUENCE [LARGE SCALE GENOMIC DNA]</scope>
    <source>
        <strain evidence="2">So ce56</strain>
    </source>
</reference>
<name>A9F333_SORC5</name>
<dbReference type="BioCyc" id="SCEL448385:SCE_RS22495-MONOMER"/>